<organism evidence="1 2">
    <name type="scientific">Sinanodonta woodiana</name>
    <name type="common">Chinese pond mussel</name>
    <name type="synonym">Anodonta woodiana</name>
    <dbReference type="NCBI Taxonomy" id="1069815"/>
    <lineage>
        <taxon>Eukaryota</taxon>
        <taxon>Metazoa</taxon>
        <taxon>Spiralia</taxon>
        <taxon>Lophotrochozoa</taxon>
        <taxon>Mollusca</taxon>
        <taxon>Bivalvia</taxon>
        <taxon>Autobranchia</taxon>
        <taxon>Heteroconchia</taxon>
        <taxon>Palaeoheterodonta</taxon>
        <taxon>Unionida</taxon>
        <taxon>Unionoidea</taxon>
        <taxon>Unionidae</taxon>
        <taxon>Unioninae</taxon>
        <taxon>Sinanodonta</taxon>
    </lineage>
</organism>
<sequence length="304" mass="35181">MTGESNGLVNFIKSRGLNHRQFRSLLEEIGADYGDLVYCCEVRWLSRGKMLKRFWELIEKVIEFLRGKKKDKEVASMTDLAWQADLTFLVDMAQHLNDLNLKLQGKNQLVCQLANQISAFRTKLQLFRQQAASGNFVHFPTFQSHLQKSQDIDTKVYVAKLDTLVQSFNSRFHDFDQCRLLMKLFADPFSVSVDDLSAEYQLELTDLQASDELRATYRENSLLDFYRTLPDTFPNLKDNALVHTIMFGSTYCCEQAFSQMKLNKSNTRNQLTDDNLEAILRLLTSNIKPDFSKLADDMQHHPSH</sequence>
<dbReference type="Proteomes" id="UP001634394">
    <property type="component" value="Unassembled WGS sequence"/>
</dbReference>
<protein>
    <recommendedName>
        <fullName evidence="3">General transcription factor II-I repeat domain-containing protein 2</fullName>
    </recommendedName>
</protein>
<evidence type="ECO:0000313" key="1">
    <source>
        <dbReference type="EMBL" id="KAL3881869.1"/>
    </source>
</evidence>
<evidence type="ECO:0000313" key="2">
    <source>
        <dbReference type="Proteomes" id="UP001634394"/>
    </source>
</evidence>
<gene>
    <name evidence="1" type="ORF">ACJMK2_028261</name>
</gene>
<evidence type="ECO:0008006" key="3">
    <source>
        <dbReference type="Google" id="ProtNLM"/>
    </source>
</evidence>
<dbReference type="PANTHER" id="PTHR45913:SF5">
    <property type="entry name" value="GENERAL TRANSCRIPTION FACTOR II-I REPEAT DOMAIN-CONTAINING PROTEIN 2A-LIKE PROTEIN"/>
    <property type="match status" value="1"/>
</dbReference>
<reference evidence="1 2" key="1">
    <citation type="submission" date="2024-11" db="EMBL/GenBank/DDBJ databases">
        <title>Chromosome-level genome assembly of the freshwater bivalve Anodonta woodiana.</title>
        <authorList>
            <person name="Chen X."/>
        </authorList>
    </citation>
    <scope>NUCLEOTIDE SEQUENCE [LARGE SCALE GENOMIC DNA]</scope>
    <source>
        <strain evidence="1">MN2024</strain>
        <tissue evidence="1">Gills</tissue>
    </source>
</reference>
<accession>A0ABD3X6J2</accession>
<proteinExistence type="predicted"/>
<dbReference type="AlphaFoldDB" id="A0ABD3X6J2"/>
<dbReference type="SUPFAM" id="SSF53098">
    <property type="entry name" value="Ribonuclease H-like"/>
    <property type="match status" value="1"/>
</dbReference>
<dbReference type="EMBL" id="JBJQND010000003">
    <property type="protein sequence ID" value="KAL3881869.1"/>
    <property type="molecule type" value="Genomic_DNA"/>
</dbReference>
<dbReference type="PANTHER" id="PTHR45913">
    <property type="entry name" value="EPM2A-INTERACTING PROTEIN 1"/>
    <property type="match status" value="1"/>
</dbReference>
<comment type="caution">
    <text evidence="1">The sequence shown here is derived from an EMBL/GenBank/DDBJ whole genome shotgun (WGS) entry which is preliminary data.</text>
</comment>
<name>A0ABD3X6J2_SINWO</name>
<keyword evidence="2" id="KW-1185">Reference proteome</keyword>
<dbReference type="InterPro" id="IPR012337">
    <property type="entry name" value="RNaseH-like_sf"/>
</dbReference>